<name>A0A645B0Q9_9ZZZZ</name>
<sequence length="134" mass="14799">MLGVTCAAPAILAGSNDLNWGFKCVTDEWGRALYHEVTVQEMTDQDGNVLFPERIELQPVQNPVYQDKNQYIPRSKRSEWAAVCLLGMVLVRDDGTCQAGGSCRPGGGGIATASRFGYRVIRRTGAYQVLILYR</sequence>
<gene>
    <name evidence="2" type="ORF">SDC9_105870</name>
</gene>
<evidence type="ECO:0000313" key="2">
    <source>
        <dbReference type="EMBL" id="MPM59032.1"/>
    </source>
</evidence>
<protein>
    <recommendedName>
        <fullName evidence="1">Peptidase G2 IMC autoproteolytic cleavage domain-containing protein</fullName>
    </recommendedName>
</protein>
<dbReference type="InterPro" id="IPR021865">
    <property type="entry name" value="Peptidase_G2"/>
</dbReference>
<reference evidence="2" key="1">
    <citation type="submission" date="2019-08" db="EMBL/GenBank/DDBJ databases">
        <authorList>
            <person name="Kucharzyk K."/>
            <person name="Murdoch R.W."/>
            <person name="Higgins S."/>
            <person name="Loffler F."/>
        </authorList>
    </citation>
    <scope>NUCLEOTIDE SEQUENCE</scope>
</reference>
<dbReference type="Gene3D" id="2.40.300.10">
    <property type="entry name" value="Head decoration protein D"/>
    <property type="match status" value="1"/>
</dbReference>
<dbReference type="AlphaFoldDB" id="A0A645B0Q9"/>
<accession>A0A645B0Q9</accession>
<proteinExistence type="predicted"/>
<feature type="domain" description="Peptidase G2 IMC autoproteolytic cleavage" evidence="1">
    <location>
        <begin position="1"/>
        <end position="128"/>
    </location>
</feature>
<comment type="caution">
    <text evidence="2">The sequence shown here is derived from an EMBL/GenBank/DDBJ whole genome shotgun (WGS) entry which is preliminary data.</text>
</comment>
<organism evidence="2">
    <name type="scientific">bioreactor metagenome</name>
    <dbReference type="NCBI Taxonomy" id="1076179"/>
    <lineage>
        <taxon>unclassified sequences</taxon>
        <taxon>metagenomes</taxon>
        <taxon>ecological metagenomes</taxon>
    </lineage>
</organism>
<dbReference type="EMBL" id="VSSQ01017087">
    <property type="protein sequence ID" value="MPM59032.1"/>
    <property type="molecule type" value="Genomic_DNA"/>
</dbReference>
<dbReference type="Pfam" id="PF11962">
    <property type="entry name" value="Peptidase_G2"/>
    <property type="match status" value="1"/>
</dbReference>
<evidence type="ECO:0000259" key="1">
    <source>
        <dbReference type="Pfam" id="PF11962"/>
    </source>
</evidence>